<reference evidence="1" key="2">
    <citation type="submission" date="2018-08" db="UniProtKB">
        <authorList>
            <consortium name="EnsemblPlants"/>
        </authorList>
    </citation>
    <scope>IDENTIFICATION</scope>
    <source>
        <strain evidence="1">Yugu1</strain>
    </source>
</reference>
<proteinExistence type="predicted"/>
<organism evidence="1 2">
    <name type="scientific">Setaria italica</name>
    <name type="common">Foxtail millet</name>
    <name type="synonym">Panicum italicum</name>
    <dbReference type="NCBI Taxonomy" id="4555"/>
    <lineage>
        <taxon>Eukaryota</taxon>
        <taxon>Viridiplantae</taxon>
        <taxon>Streptophyta</taxon>
        <taxon>Embryophyta</taxon>
        <taxon>Tracheophyta</taxon>
        <taxon>Spermatophyta</taxon>
        <taxon>Magnoliopsida</taxon>
        <taxon>Liliopsida</taxon>
        <taxon>Poales</taxon>
        <taxon>Poaceae</taxon>
        <taxon>PACMAD clade</taxon>
        <taxon>Panicoideae</taxon>
        <taxon>Panicodae</taxon>
        <taxon>Paniceae</taxon>
        <taxon>Cenchrinae</taxon>
        <taxon>Setaria</taxon>
    </lineage>
</organism>
<dbReference type="Proteomes" id="UP000004995">
    <property type="component" value="Unassembled WGS sequence"/>
</dbReference>
<keyword evidence="2" id="KW-1185">Reference proteome</keyword>
<protein>
    <recommendedName>
        <fullName evidence="3">NAD-dependent epimerase/dehydratase domain-containing protein</fullName>
    </recommendedName>
</protein>
<dbReference type="Gramene" id="KQL25091">
    <property type="protein sequence ID" value="KQL25091"/>
    <property type="gene ID" value="SETIT_033356mg"/>
</dbReference>
<dbReference type="InParanoid" id="K4A3A3"/>
<accession>K4A3A3</accession>
<evidence type="ECO:0000313" key="2">
    <source>
        <dbReference type="Proteomes" id="UP000004995"/>
    </source>
</evidence>
<sequence length="152" mass="17253">MTGPRRLQPRAGRRQPQGWRQQRGCLVGWWRHRTCWELGWQRPPDGGCRSYPWGLVGEGRVDGGDARASPTGRGGESLISVPVWELIGRESICDRDHPAPMTSEKIKKLGWSCRLLEETIADTVEFCQQAGFLKDLDEEEAPCHFPPLFNKI</sequence>
<dbReference type="EnsemblPlants" id="KQL25091">
    <property type="protein sequence ID" value="KQL25091"/>
    <property type="gene ID" value="SETIT_033356mg"/>
</dbReference>
<dbReference type="HOGENOM" id="CLU_1725456_0_0_1"/>
<reference evidence="2" key="1">
    <citation type="journal article" date="2012" name="Nat. Biotechnol.">
        <title>Reference genome sequence of the model plant Setaria.</title>
        <authorList>
            <person name="Bennetzen J.L."/>
            <person name="Schmutz J."/>
            <person name="Wang H."/>
            <person name="Percifield R."/>
            <person name="Hawkins J."/>
            <person name="Pontaroli A.C."/>
            <person name="Estep M."/>
            <person name="Feng L."/>
            <person name="Vaughn J.N."/>
            <person name="Grimwood J."/>
            <person name="Jenkins J."/>
            <person name="Barry K."/>
            <person name="Lindquist E."/>
            <person name="Hellsten U."/>
            <person name="Deshpande S."/>
            <person name="Wang X."/>
            <person name="Wu X."/>
            <person name="Mitros T."/>
            <person name="Triplett J."/>
            <person name="Yang X."/>
            <person name="Ye C.Y."/>
            <person name="Mauro-Herrera M."/>
            <person name="Wang L."/>
            <person name="Li P."/>
            <person name="Sharma M."/>
            <person name="Sharma R."/>
            <person name="Ronald P.C."/>
            <person name="Panaud O."/>
            <person name="Kellogg E.A."/>
            <person name="Brutnell T.P."/>
            <person name="Doust A.N."/>
            <person name="Tuskan G.A."/>
            <person name="Rokhsar D."/>
            <person name="Devos K.M."/>
        </authorList>
    </citation>
    <scope>NUCLEOTIDE SEQUENCE [LARGE SCALE GENOMIC DNA]</scope>
    <source>
        <strain evidence="2">cv. Yugu1</strain>
    </source>
</reference>
<dbReference type="AlphaFoldDB" id="K4A3A3"/>
<evidence type="ECO:0000313" key="1">
    <source>
        <dbReference type="EnsemblPlants" id="KQL25091"/>
    </source>
</evidence>
<name>K4A3A3_SETIT</name>
<dbReference type="STRING" id="4555.K4A3A3"/>
<dbReference type="EMBL" id="AGNK02001175">
    <property type="status" value="NOT_ANNOTATED_CDS"/>
    <property type="molecule type" value="Genomic_DNA"/>
</dbReference>
<evidence type="ECO:0008006" key="3">
    <source>
        <dbReference type="Google" id="ProtNLM"/>
    </source>
</evidence>